<sequence>MKGISSQSSINKKRKGEKIEDMGLVTKNPNVLSGFLLELNYSNEDDYELQEENEGLLRRDIGEGDYAIDDSAEKFQCMSLHKRDTTKRGPRKQKQDFPGMKWLYLSRISSPNCGEELSFQKNGLWRQEQKGRVARLENWLKVRWELEEIIEEQLNRFHAHYNLDMVPTRLKDVAQILMPSWTPPDELASIAWIGDWRPSAILELVRGLSLSSSSSSASSSSSSSNSIGTEQLLSQLIYEIRIEEAILDEEMAEIQSTCILYLPFAPTNIQSGGAALACVQSEFKKIERVITRTLNDFCLLLFKALELVLKKVLSETDAAEFLVAFEGIQDAIHQFATNQRFQKGPVTLPVKALGSS</sequence>
<accession>A0A6J5U8Z9</accession>
<dbReference type="InterPro" id="IPR025422">
    <property type="entry name" value="TGA_domain"/>
</dbReference>
<evidence type="ECO:0000313" key="3">
    <source>
        <dbReference type="Proteomes" id="UP000507222"/>
    </source>
</evidence>
<organism evidence="2 3">
    <name type="scientific">Prunus armeniaca</name>
    <name type="common">Apricot</name>
    <name type="synonym">Armeniaca vulgaris</name>
    <dbReference type="NCBI Taxonomy" id="36596"/>
    <lineage>
        <taxon>Eukaryota</taxon>
        <taxon>Viridiplantae</taxon>
        <taxon>Streptophyta</taxon>
        <taxon>Embryophyta</taxon>
        <taxon>Tracheophyta</taxon>
        <taxon>Spermatophyta</taxon>
        <taxon>Magnoliopsida</taxon>
        <taxon>eudicotyledons</taxon>
        <taxon>Gunneridae</taxon>
        <taxon>Pentapetalae</taxon>
        <taxon>rosids</taxon>
        <taxon>fabids</taxon>
        <taxon>Rosales</taxon>
        <taxon>Rosaceae</taxon>
        <taxon>Amygdaloideae</taxon>
        <taxon>Amygdaleae</taxon>
        <taxon>Prunus</taxon>
    </lineage>
</organism>
<gene>
    <name evidence="2" type="ORF">CURHAP_LOCUS19686</name>
</gene>
<dbReference type="GO" id="GO:0006351">
    <property type="term" value="P:DNA-templated transcription"/>
    <property type="evidence" value="ECO:0007669"/>
    <property type="project" value="InterPro"/>
</dbReference>
<dbReference type="PANTHER" id="PTHR47209">
    <property type="entry name" value="OS06G0639500 PROTEIN"/>
    <property type="match status" value="1"/>
</dbReference>
<dbReference type="Proteomes" id="UP000507222">
    <property type="component" value="Unassembled WGS sequence"/>
</dbReference>
<dbReference type="InterPro" id="IPR053293">
    <property type="entry name" value="OCM_Kinase"/>
</dbReference>
<proteinExistence type="predicted"/>
<dbReference type="Pfam" id="PF14144">
    <property type="entry name" value="DOG1"/>
    <property type="match status" value="1"/>
</dbReference>
<dbReference type="PANTHER" id="PTHR47209:SF4">
    <property type="entry name" value="SEED DORMANCY CONTROL PROTEIN"/>
    <property type="match status" value="1"/>
</dbReference>
<name>A0A6J5U8Z9_PRUAR</name>
<evidence type="ECO:0000313" key="2">
    <source>
        <dbReference type="EMBL" id="CAB4272841.1"/>
    </source>
</evidence>
<protein>
    <recommendedName>
        <fullName evidence="1">DOG1 domain-containing protein</fullName>
    </recommendedName>
</protein>
<evidence type="ECO:0000259" key="1">
    <source>
        <dbReference type="PROSITE" id="PS51806"/>
    </source>
</evidence>
<dbReference type="PROSITE" id="PS51806">
    <property type="entry name" value="DOG1"/>
    <property type="match status" value="1"/>
</dbReference>
<feature type="domain" description="DOG1" evidence="1">
    <location>
        <begin position="115"/>
        <end position="342"/>
    </location>
</feature>
<reference evidence="2 3" key="1">
    <citation type="submission" date="2020-05" db="EMBL/GenBank/DDBJ databases">
        <authorList>
            <person name="Campoy J."/>
            <person name="Schneeberger K."/>
            <person name="Spophaly S."/>
        </authorList>
    </citation>
    <scope>NUCLEOTIDE SEQUENCE [LARGE SCALE GENOMIC DNA]</scope>
    <source>
        <strain evidence="2">PruArmRojPasFocal</strain>
    </source>
</reference>
<dbReference type="AlphaFoldDB" id="A0A6J5U8Z9"/>
<dbReference type="EMBL" id="CAEKDK010000003">
    <property type="protein sequence ID" value="CAB4272841.1"/>
    <property type="molecule type" value="Genomic_DNA"/>
</dbReference>
<dbReference type="GO" id="GO:0043565">
    <property type="term" value="F:sequence-specific DNA binding"/>
    <property type="evidence" value="ECO:0007669"/>
    <property type="project" value="InterPro"/>
</dbReference>